<feature type="transmembrane region" description="Helical" evidence="1">
    <location>
        <begin position="38"/>
        <end position="59"/>
    </location>
</feature>
<organism evidence="2 3">
    <name type="scientific">Moheibacter lacus</name>
    <dbReference type="NCBI Taxonomy" id="2745851"/>
    <lineage>
        <taxon>Bacteria</taxon>
        <taxon>Pseudomonadati</taxon>
        <taxon>Bacteroidota</taxon>
        <taxon>Flavobacteriia</taxon>
        <taxon>Flavobacteriales</taxon>
        <taxon>Weeksellaceae</taxon>
        <taxon>Moheibacter</taxon>
    </lineage>
</organism>
<keyword evidence="1" id="KW-0472">Membrane</keyword>
<dbReference type="AlphaFoldDB" id="A0A838ZU49"/>
<evidence type="ECO:0000313" key="2">
    <source>
        <dbReference type="EMBL" id="MBA5630497.1"/>
    </source>
</evidence>
<gene>
    <name evidence="2" type="ORF">HU137_11995</name>
</gene>
<protein>
    <submittedName>
        <fullName evidence="2">Uncharacterized protein</fullName>
    </submittedName>
</protein>
<dbReference type="RefSeq" id="WP_182044089.1">
    <property type="nucleotide sequence ID" value="NZ_JACDZE010000004.1"/>
</dbReference>
<keyword evidence="3" id="KW-1185">Reference proteome</keyword>
<feature type="transmembrane region" description="Helical" evidence="1">
    <location>
        <begin position="12"/>
        <end position="32"/>
    </location>
</feature>
<proteinExistence type="predicted"/>
<dbReference type="Proteomes" id="UP000552241">
    <property type="component" value="Unassembled WGS sequence"/>
</dbReference>
<accession>A0A838ZU49</accession>
<keyword evidence="1" id="KW-0812">Transmembrane</keyword>
<comment type="caution">
    <text evidence="2">The sequence shown here is derived from an EMBL/GenBank/DDBJ whole genome shotgun (WGS) entry which is preliminary data.</text>
</comment>
<keyword evidence="1" id="KW-1133">Transmembrane helix</keyword>
<sequence>MKITNHKKMNHSAWGVLGFLMFISSIFFFNAIQIEIKLTILCLALFISILFLQITAVELKSTENNIIIKKKHPLFGKKQIKTIVKIPKKHLEFYYINEKILGYELILMIKKENGLIETIKIKLIGFSWKMIIRMIKSLENAKRSSQYAREF</sequence>
<name>A0A838ZU49_9FLAO</name>
<evidence type="ECO:0000313" key="3">
    <source>
        <dbReference type="Proteomes" id="UP000552241"/>
    </source>
</evidence>
<evidence type="ECO:0000256" key="1">
    <source>
        <dbReference type="SAM" id="Phobius"/>
    </source>
</evidence>
<dbReference type="EMBL" id="JACDZE010000004">
    <property type="protein sequence ID" value="MBA5630497.1"/>
    <property type="molecule type" value="Genomic_DNA"/>
</dbReference>
<reference evidence="2 3" key="1">
    <citation type="submission" date="2020-07" db="EMBL/GenBank/DDBJ databases">
        <title>Moheibacter lacus sp. nov., a member of the family Flavobacteriaceae isolated from freshwater lake sediment.</title>
        <authorList>
            <person name="Liu Y."/>
        </authorList>
    </citation>
    <scope>NUCLEOTIDE SEQUENCE [LARGE SCALE GENOMIC DNA]</scope>
    <source>
        <strain evidence="2 3">BDHS18</strain>
    </source>
</reference>